<organism evidence="2 3">
    <name type="scientific">Bugula neritina</name>
    <name type="common">Brown bryozoan</name>
    <name type="synonym">Sertularia neritina</name>
    <dbReference type="NCBI Taxonomy" id="10212"/>
    <lineage>
        <taxon>Eukaryota</taxon>
        <taxon>Metazoa</taxon>
        <taxon>Spiralia</taxon>
        <taxon>Lophotrochozoa</taxon>
        <taxon>Bryozoa</taxon>
        <taxon>Gymnolaemata</taxon>
        <taxon>Cheilostomatida</taxon>
        <taxon>Flustrina</taxon>
        <taxon>Buguloidea</taxon>
        <taxon>Bugulidae</taxon>
        <taxon>Bugula</taxon>
    </lineage>
</organism>
<dbReference type="EMBL" id="VXIV02001911">
    <property type="protein sequence ID" value="KAF6028781.1"/>
    <property type="molecule type" value="Genomic_DNA"/>
</dbReference>
<protein>
    <submittedName>
        <fullName evidence="2">Uncharacterized protein</fullName>
    </submittedName>
</protein>
<keyword evidence="1" id="KW-1133">Transmembrane helix</keyword>
<evidence type="ECO:0000313" key="3">
    <source>
        <dbReference type="Proteomes" id="UP000593567"/>
    </source>
</evidence>
<keyword evidence="1" id="KW-0812">Transmembrane</keyword>
<feature type="transmembrane region" description="Helical" evidence="1">
    <location>
        <begin position="39"/>
        <end position="61"/>
    </location>
</feature>
<feature type="transmembrane region" description="Helical" evidence="1">
    <location>
        <begin position="73"/>
        <end position="94"/>
    </location>
</feature>
<proteinExistence type="predicted"/>
<name>A0A7J7JT06_BUGNE</name>
<feature type="transmembrane region" description="Helical" evidence="1">
    <location>
        <begin position="7"/>
        <end position="27"/>
    </location>
</feature>
<keyword evidence="3" id="KW-1185">Reference proteome</keyword>
<gene>
    <name evidence="2" type="ORF">EB796_012907</name>
</gene>
<evidence type="ECO:0000256" key="1">
    <source>
        <dbReference type="SAM" id="Phobius"/>
    </source>
</evidence>
<evidence type="ECO:0000313" key="2">
    <source>
        <dbReference type="EMBL" id="KAF6028781.1"/>
    </source>
</evidence>
<dbReference type="AlphaFoldDB" id="A0A7J7JT06"/>
<dbReference type="Proteomes" id="UP000593567">
    <property type="component" value="Unassembled WGS sequence"/>
</dbReference>
<keyword evidence="1" id="KW-0472">Membrane</keyword>
<accession>A0A7J7JT06</accession>
<comment type="caution">
    <text evidence="2">The sequence shown here is derived from an EMBL/GenBank/DDBJ whole genome shotgun (WGS) entry which is preliminary data.</text>
</comment>
<reference evidence="2" key="1">
    <citation type="submission" date="2020-06" db="EMBL/GenBank/DDBJ databases">
        <title>Draft genome of Bugula neritina, a colonial animal packing powerful symbionts and potential medicines.</title>
        <authorList>
            <person name="Rayko M."/>
        </authorList>
    </citation>
    <scope>NUCLEOTIDE SEQUENCE [LARGE SCALE GENOMIC DNA]</scope>
    <source>
        <strain evidence="2">Kwan_BN1</strain>
    </source>
</reference>
<sequence>MGKKPKIGCIVSTLCFVAFTATIYYEFLSHHSIEGKLGLFKGGCLSLVFFLVGLLASDFTWRITSDYYSFKNLWIHYTSLLFLRLASFIFHRLVVKDTRNVRGVQEKFILDLIKSNA</sequence>